<dbReference type="SUPFAM" id="SSF81301">
    <property type="entry name" value="Nucleotidyltransferase"/>
    <property type="match status" value="1"/>
</dbReference>
<dbReference type="Proteomes" id="UP001210339">
    <property type="component" value="Chromosome"/>
</dbReference>
<dbReference type="Gene3D" id="3.30.460.10">
    <property type="entry name" value="Beta Polymerase, domain 2"/>
    <property type="match status" value="1"/>
</dbReference>
<comment type="pathway">
    <text evidence="1">Purine metabolism; ppGpp biosynthesis; ppGpp from GTP: step 1/2.</text>
</comment>
<feature type="domain" description="RelA/SpoT" evidence="2">
    <location>
        <begin position="48"/>
        <end position="184"/>
    </location>
</feature>
<accession>A0ABY7QVB3</accession>
<sequence>MKLQLFDYIDKSVELLTYYYPTLEELAENIEDFLKDTLDMSNVTNISYRIKSENSLREKIVKNNYFIETQDAESMLMKISDLIGLRIECRFLKEEELLFKEIKSLFTYKAYDGYYKTTESSPILLKLAEKQPQIQKNGFEIYKIDGIYEYGLNKFNFELQIKSMVNGFWGEIDHRILYKNYNYMMNENFIKEIMASIKDSLYMVDKQLQILFDHVQRFDASAVDSANRQLNYLLSKIIHDIFSAKIREELGFEFNFKKTSDIVVEYLQSNASKARELSYGENFVKLIDQINNIATVNMNIEETIEFDRHVQTQDPFTDALGKGVESIIQKDFYWNLLLKIIHRIEGGNYVTILESFLTFIRYKYTLLFLTMTERYNLSKEESIQLEQALLNQCYHQFEKGYSAYKLVIGNFELLEDCLTHLSPTTDYETLMAELLRCLE</sequence>
<evidence type="ECO:0000259" key="2">
    <source>
        <dbReference type="SMART" id="SM00954"/>
    </source>
</evidence>
<dbReference type="EMBL" id="CP115667">
    <property type="protein sequence ID" value="WBW50734.1"/>
    <property type="molecule type" value="Genomic_DNA"/>
</dbReference>
<evidence type="ECO:0000256" key="1">
    <source>
        <dbReference type="ARBA" id="ARBA00004976"/>
    </source>
</evidence>
<organism evidence="3 4">
    <name type="scientific">Peptoniphilus equinus</name>
    <dbReference type="NCBI Taxonomy" id="3016343"/>
    <lineage>
        <taxon>Bacteria</taxon>
        <taxon>Bacillati</taxon>
        <taxon>Bacillota</taxon>
        <taxon>Tissierellia</taxon>
        <taxon>Tissierellales</taxon>
        <taxon>Peptoniphilaceae</taxon>
        <taxon>Peptoniphilus</taxon>
    </lineage>
</organism>
<evidence type="ECO:0000313" key="3">
    <source>
        <dbReference type="EMBL" id="WBW50734.1"/>
    </source>
</evidence>
<dbReference type="RefSeq" id="WP_271192259.1">
    <property type="nucleotide sequence ID" value="NZ_CP115667.1"/>
</dbReference>
<dbReference type="PANTHER" id="PTHR41773:SF1">
    <property type="entry name" value="RELA_SPOT DOMAIN-CONTAINING PROTEIN"/>
    <property type="match status" value="1"/>
</dbReference>
<dbReference type="PANTHER" id="PTHR41773">
    <property type="entry name" value="GTP PYROPHOSPHATASE-RELATED"/>
    <property type="match status" value="1"/>
</dbReference>
<dbReference type="InterPro" id="IPR007685">
    <property type="entry name" value="RelA_SpoT"/>
</dbReference>
<protein>
    <submittedName>
        <fullName evidence="3">(P)ppGpp synthetase</fullName>
    </submittedName>
</protein>
<dbReference type="InterPro" id="IPR043519">
    <property type="entry name" value="NT_sf"/>
</dbReference>
<gene>
    <name evidence="3" type="ORF">O6R05_04065</name>
</gene>
<dbReference type="Pfam" id="PF04607">
    <property type="entry name" value="RelA_SpoT"/>
    <property type="match status" value="1"/>
</dbReference>
<keyword evidence="4" id="KW-1185">Reference proteome</keyword>
<reference evidence="3 4" key="1">
    <citation type="submission" date="2023-01" db="EMBL/GenBank/DDBJ databases">
        <authorList>
            <person name="Lee S.H."/>
            <person name="Jung H.S."/>
            <person name="Yun J.U."/>
        </authorList>
    </citation>
    <scope>NUCLEOTIDE SEQUENCE [LARGE SCALE GENOMIC DNA]</scope>
    <source>
        <strain evidence="3 4">CBA3646</strain>
    </source>
</reference>
<name>A0ABY7QVB3_9FIRM</name>
<dbReference type="SMART" id="SM00954">
    <property type="entry name" value="RelA_SpoT"/>
    <property type="match status" value="1"/>
</dbReference>
<evidence type="ECO:0000313" key="4">
    <source>
        <dbReference type="Proteomes" id="UP001210339"/>
    </source>
</evidence>
<dbReference type="CDD" id="cd05399">
    <property type="entry name" value="NT_Rel-Spo_like"/>
    <property type="match status" value="1"/>
</dbReference>
<proteinExistence type="predicted"/>